<feature type="binding site" description="via carbamate group" evidence="15">
    <location>
        <position position="121"/>
    </location>
    <ligand>
        <name>Mg(2+)</name>
        <dbReference type="ChEBI" id="CHEBI:18420"/>
    </ligand>
</feature>
<sequence>MKSDNVKKGIQQAPHRSLFNALGMTKEEMERPLVGIVSSYNEIVPGHMNLDKIVNAVKQGVAMAGGTPVVFPAIAVCDGIAMGHIGMKYSLVTRDLIADSTEAMALAHQFDAMVMVPNCDKNVPGLLMAAARINVPTVFVSGGPMLAGHVKGRKRSLSSMFEAVGEYSAGKLTADDVCEFEEKVCPTCGSCSGMYTANSMNCLTEVLGMGLRGNGTIPAVYSERIRLAKHAGMQVMEMYRQNIRPRDIMTEDAILNALTVDMALGCSTNSMLHLPAIAHEIGMDFDITFANEISAKTPNLCHLAPAGPTYMEDLNEAGGVYAVMNELNKLGLLHTDCMTVTGKTVGENIKDCVNLNPEVIRPVENPYSKTGGLAVLTGNLAPDGSVVKRSAVVPEMMVHEGPARVFECEEDACEAILSGRIKEGDVVVIRYEGPKGGPGMREMLNPTSEIAGMGLGSTVALITDGRFSGASRGASIGHVSPEAAVGGPIALVKEGDIIKINIPENRLELAVSDEELARRKAGWTPREPKVKTGYLARYASMVTSGNRGAILVSEK</sequence>
<dbReference type="InterPro" id="IPR037237">
    <property type="entry name" value="IlvD/EDD_N"/>
</dbReference>
<dbReference type="NCBIfam" id="NF002068">
    <property type="entry name" value="PRK00911.1"/>
    <property type="match status" value="1"/>
</dbReference>
<evidence type="ECO:0000256" key="7">
    <source>
        <dbReference type="ARBA" id="ARBA00023004"/>
    </source>
</evidence>
<dbReference type="Gene3D" id="3.50.30.80">
    <property type="entry name" value="IlvD/EDD C-terminal domain-like"/>
    <property type="match status" value="1"/>
</dbReference>
<keyword evidence="8 15" id="KW-0411">Iron-sulfur</keyword>
<name>A0A934WTE5_9FIRM</name>
<comment type="similarity">
    <text evidence="2 15">Belongs to the IlvD/Edd family.</text>
</comment>
<evidence type="ECO:0000256" key="3">
    <source>
        <dbReference type="ARBA" id="ARBA00022605"/>
    </source>
</evidence>
<dbReference type="InterPro" id="IPR042096">
    <property type="entry name" value="Dihydro-acid_dehy_C"/>
</dbReference>
<dbReference type="PANTHER" id="PTHR43661">
    <property type="entry name" value="D-XYLONATE DEHYDRATASE"/>
    <property type="match status" value="1"/>
</dbReference>
<dbReference type="Proteomes" id="UP000633365">
    <property type="component" value="Unassembled WGS sequence"/>
</dbReference>
<dbReference type="InterPro" id="IPR020558">
    <property type="entry name" value="DiOHA_6PGluconate_deHydtase_CS"/>
</dbReference>
<comment type="catalytic activity">
    <reaction evidence="11">
        <text>(2R)-2,3-dihydroxy-3-methylbutanoate = 3-methyl-2-oxobutanoate + H2O</text>
        <dbReference type="Rhea" id="RHEA:24809"/>
        <dbReference type="ChEBI" id="CHEBI:11851"/>
        <dbReference type="ChEBI" id="CHEBI:15377"/>
        <dbReference type="ChEBI" id="CHEBI:49072"/>
        <dbReference type="EC" id="4.2.1.9"/>
    </reaction>
    <physiologicalReaction direction="left-to-right" evidence="11">
        <dbReference type="Rhea" id="RHEA:24810"/>
    </physiologicalReaction>
</comment>
<dbReference type="GO" id="GO:0009097">
    <property type="term" value="P:isoleucine biosynthetic process"/>
    <property type="evidence" value="ECO:0007669"/>
    <property type="project" value="UniProtKB-UniRule"/>
</dbReference>
<reference evidence="18" key="1">
    <citation type="submission" date="2021-01" db="EMBL/GenBank/DDBJ databases">
        <title>Genome public.</title>
        <authorList>
            <person name="Liu C."/>
            <person name="Sun Q."/>
        </authorList>
    </citation>
    <scope>NUCLEOTIDE SEQUENCE</scope>
    <source>
        <strain evidence="18">M6</strain>
    </source>
</reference>
<evidence type="ECO:0000313" key="18">
    <source>
        <dbReference type="EMBL" id="MBK6089589.1"/>
    </source>
</evidence>
<feature type="binding site" evidence="15">
    <location>
        <position position="442"/>
    </location>
    <ligand>
        <name>Mg(2+)</name>
        <dbReference type="ChEBI" id="CHEBI:18420"/>
    </ligand>
</feature>
<dbReference type="GO" id="GO:0004160">
    <property type="term" value="F:dihydroxy-acid dehydratase activity"/>
    <property type="evidence" value="ECO:0007669"/>
    <property type="project" value="UniProtKB-UniRule"/>
</dbReference>
<dbReference type="PROSITE" id="PS00886">
    <property type="entry name" value="ILVD_EDD_1"/>
    <property type="match status" value="1"/>
</dbReference>
<evidence type="ECO:0000256" key="10">
    <source>
        <dbReference type="ARBA" id="ARBA00023304"/>
    </source>
</evidence>
<dbReference type="GO" id="GO:0051537">
    <property type="term" value="F:2 iron, 2 sulfur cluster binding"/>
    <property type="evidence" value="ECO:0007669"/>
    <property type="project" value="UniProtKB-UniRule"/>
</dbReference>
<dbReference type="Pfam" id="PF24877">
    <property type="entry name" value="ILV_EDD_C"/>
    <property type="match status" value="1"/>
</dbReference>
<dbReference type="InterPro" id="IPR056740">
    <property type="entry name" value="ILV_EDD_C"/>
</dbReference>
<feature type="modified residue" description="N6-carboxylysine" evidence="15">
    <location>
        <position position="121"/>
    </location>
</feature>
<comment type="subunit">
    <text evidence="15">Homodimer.</text>
</comment>
<comment type="pathway">
    <text evidence="13 15">Amino-acid biosynthesis; L-isoleucine biosynthesis; L-isoleucine from 2-oxobutanoate: step 3/4.</text>
</comment>
<dbReference type="PANTHER" id="PTHR43661:SF3">
    <property type="entry name" value="D-XYLONATE DEHYDRATASE YAGF-RELATED"/>
    <property type="match status" value="1"/>
</dbReference>
<dbReference type="GO" id="GO:0005829">
    <property type="term" value="C:cytosol"/>
    <property type="evidence" value="ECO:0007669"/>
    <property type="project" value="TreeGrafter"/>
</dbReference>
<comment type="cofactor">
    <cofactor evidence="15">
        <name>[2Fe-2S] cluster</name>
        <dbReference type="ChEBI" id="CHEBI:190135"/>
    </cofactor>
    <text evidence="15">Binds 1 [2Fe-2S] cluster per subunit. This cluster acts as a Lewis acid cofactor.</text>
</comment>
<keyword evidence="9 15" id="KW-0456">Lyase</keyword>
<evidence type="ECO:0000256" key="9">
    <source>
        <dbReference type="ARBA" id="ARBA00023239"/>
    </source>
</evidence>
<evidence type="ECO:0000256" key="15">
    <source>
        <dbReference type="HAMAP-Rule" id="MF_00012"/>
    </source>
</evidence>
<evidence type="ECO:0000259" key="17">
    <source>
        <dbReference type="Pfam" id="PF24877"/>
    </source>
</evidence>
<feature type="binding site" evidence="15">
    <location>
        <position position="120"/>
    </location>
    <ligand>
        <name>Mg(2+)</name>
        <dbReference type="ChEBI" id="CHEBI:18420"/>
    </ligand>
</feature>
<comment type="catalytic activity">
    <reaction evidence="15">
        <text>(2R,3R)-2,3-dihydroxy-3-methylpentanoate = (S)-3-methyl-2-oxopentanoate + H2O</text>
        <dbReference type="Rhea" id="RHEA:27694"/>
        <dbReference type="ChEBI" id="CHEBI:15377"/>
        <dbReference type="ChEBI" id="CHEBI:35146"/>
        <dbReference type="ChEBI" id="CHEBI:49258"/>
        <dbReference type="EC" id="4.2.1.9"/>
    </reaction>
</comment>
<dbReference type="AlphaFoldDB" id="A0A934WTE5"/>
<dbReference type="SUPFAM" id="SSF143975">
    <property type="entry name" value="IlvD/EDD N-terminal domain-like"/>
    <property type="match status" value="1"/>
</dbReference>
<comment type="pathway">
    <text evidence="12 15">Amino-acid biosynthesis; L-valine biosynthesis; L-valine from pyruvate: step 3/4.</text>
</comment>
<accession>A0A934WTE5</accession>
<keyword evidence="19" id="KW-1185">Reference proteome</keyword>
<dbReference type="RefSeq" id="WP_201428301.1">
    <property type="nucleotide sequence ID" value="NZ_JAEQMG010000143.1"/>
</dbReference>
<keyword evidence="5 15" id="KW-0479">Metal-binding</keyword>
<feature type="domain" description="Dihydroxy-acid/6-phosphogluconate dehydratase C-terminal" evidence="17">
    <location>
        <begin position="358"/>
        <end position="549"/>
    </location>
</feature>
<dbReference type="HAMAP" id="MF_00012">
    <property type="entry name" value="IlvD"/>
    <property type="match status" value="1"/>
</dbReference>
<dbReference type="FunFam" id="3.50.30.80:FF:000001">
    <property type="entry name" value="Dihydroxy-acid dehydratase"/>
    <property type="match status" value="1"/>
</dbReference>
<evidence type="ECO:0000256" key="2">
    <source>
        <dbReference type="ARBA" id="ARBA00006486"/>
    </source>
</evidence>
<feature type="binding site" evidence="15">
    <location>
        <position position="78"/>
    </location>
    <ligand>
        <name>Mg(2+)</name>
        <dbReference type="ChEBI" id="CHEBI:18420"/>
    </ligand>
</feature>
<dbReference type="PROSITE" id="PS00887">
    <property type="entry name" value="ILVD_EDD_2"/>
    <property type="match status" value="1"/>
</dbReference>
<keyword evidence="7 15" id="KW-0408">Iron</keyword>
<feature type="active site" description="Proton acceptor" evidence="15">
    <location>
        <position position="468"/>
    </location>
</feature>
<evidence type="ECO:0000256" key="1">
    <source>
        <dbReference type="ARBA" id="ARBA00001946"/>
    </source>
</evidence>
<comment type="cofactor">
    <cofactor evidence="1 15">
        <name>Mg(2+)</name>
        <dbReference type="ChEBI" id="CHEBI:18420"/>
    </cofactor>
</comment>
<feature type="domain" description="Dihydroxy-acid/6-phosphogluconate dehydratase N-terminal" evidence="16">
    <location>
        <begin position="31"/>
        <end position="348"/>
    </location>
</feature>
<dbReference type="GO" id="GO:0009099">
    <property type="term" value="P:L-valine biosynthetic process"/>
    <property type="evidence" value="ECO:0007669"/>
    <property type="project" value="UniProtKB-UniRule"/>
</dbReference>
<dbReference type="EC" id="4.2.1.9" evidence="14 15"/>
<keyword evidence="6 15" id="KW-0460">Magnesium</keyword>
<gene>
    <name evidence="15 18" type="primary">ilvD</name>
    <name evidence="18" type="ORF">JKK62_13225</name>
</gene>
<keyword evidence="4 15" id="KW-0001">2Fe-2S</keyword>
<dbReference type="SUPFAM" id="SSF52016">
    <property type="entry name" value="LeuD/IlvD-like"/>
    <property type="match status" value="1"/>
</dbReference>
<evidence type="ECO:0000256" key="13">
    <source>
        <dbReference type="ARBA" id="ARBA00029437"/>
    </source>
</evidence>
<dbReference type="NCBIfam" id="TIGR00110">
    <property type="entry name" value="ilvD"/>
    <property type="match status" value="1"/>
</dbReference>
<dbReference type="InterPro" id="IPR004404">
    <property type="entry name" value="DihydroxyA_deHydtase"/>
</dbReference>
<dbReference type="Pfam" id="PF00920">
    <property type="entry name" value="ILVD_EDD_N"/>
    <property type="match status" value="1"/>
</dbReference>
<evidence type="ECO:0000256" key="12">
    <source>
        <dbReference type="ARBA" id="ARBA00029436"/>
    </source>
</evidence>
<evidence type="ECO:0000256" key="11">
    <source>
        <dbReference type="ARBA" id="ARBA00029304"/>
    </source>
</evidence>
<evidence type="ECO:0000256" key="4">
    <source>
        <dbReference type="ARBA" id="ARBA00022714"/>
    </source>
</evidence>
<evidence type="ECO:0000313" key="19">
    <source>
        <dbReference type="Proteomes" id="UP000633365"/>
    </source>
</evidence>
<protein>
    <recommendedName>
        <fullName evidence="14 15">Dihydroxy-acid dehydratase</fullName>
        <shortName evidence="15">DAD</shortName>
        <ecNumber evidence="14 15">4.2.1.9</ecNumber>
    </recommendedName>
</protein>
<comment type="caution">
    <text evidence="15">Lacks conserved residue(s) required for the propagation of feature annotation.</text>
</comment>
<comment type="function">
    <text evidence="15">Functions in the biosynthesis of branched-chain amino acids. Catalyzes the dehydration of (2R,3R)-2,3-dihydroxy-3-methylpentanoate (2,3-dihydroxy-3-methylvalerate) into 2-oxo-3-methylpentanoate (2-oxo-3-methylvalerate) and of (2R)-2,3-dihydroxy-3-methylbutanoate (2,3-dihydroxyisovalerate) into 2-oxo-3-methylbutanoate (2-oxoisovalerate), the penultimate precursor to L-isoleucine and L-valine, respectively.</text>
</comment>
<comment type="caution">
    <text evidence="18">The sequence shown here is derived from an EMBL/GenBank/DDBJ whole genome shotgun (WGS) entry which is preliminary data.</text>
</comment>
<dbReference type="InterPro" id="IPR000581">
    <property type="entry name" value="ILV_EDD_N"/>
</dbReference>
<dbReference type="GO" id="GO:0000287">
    <property type="term" value="F:magnesium ion binding"/>
    <property type="evidence" value="ECO:0007669"/>
    <property type="project" value="UniProtKB-UniRule"/>
</dbReference>
<keyword evidence="10 15" id="KW-0100">Branched-chain amino acid biosynthesis</keyword>
<evidence type="ECO:0000256" key="14">
    <source>
        <dbReference type="ARBA" id="ARBA00029490"/>
    </source>
</evidence>
<organism evidence="18 19">
    <name type="scientific">Ruminococcus difficilis</name>
    <dbReference type="NCBI Taxonomy" id="2763069"/>
    <lineage>
        <taxon>Bacteria</taxon>
        <taxon>Bacillati</taxon>
        <taxon>Bacillota</taxon>
        <taxon>Clostridia</taxon>
        <taxon>Eubacteriales</taxon>
        <taxon>Oscillospiraceae</taxon>
        <taxon>Ruminococcus</taxon>
    </lineage>
</organism>
<dbReference type="EMBL" id="JAEQMG010000143">
    <property type="protein sequence ID" value="MBK6089589.1"/>
    <property type="molecule type" value="Genomic_DNA"/>
</dbReference>
<evidence type="ECO:0000256" key="6">
    <source>
        <dbReference type="ARBA" id="ARBA00022842"/>
    </source>
</evidence>
<keyword evidence="3 15" id="KW-0028">Amino-acid biosynthesis</keyword>
<proteinExistence type="inferred from homology"/>
<evidence type="ECO:0000256" key="5">
    <source>
        <dbReference type="ARBA" id="ARBA00022723"/>
    </source>
</evidence>
<evidence type="ECO:0000259" key="16">
    <source>
        <dbReference type="Pfam" id="PF00920"/>
    </source>
</evidence>
<evidence type="ECO:0000256" key="8">
    <source>
        <dbReference type="ARBA" id="ARBA00023014"/>
    </source>
</evidence>